<accession>A0A9D4N5X8</accession>
<comment type="caution">
    <text evidence="1">The sequence shown here is derived from an EMBL/GenBank/DDBJ whole genome shotgun (WGS) entry which is preliminary data.</text>
</comment>
<sequence length="82" mass="9132">MLKKDNFLSRVKNKIGMTALISTALPKNGCKDVLLPGDADVDIVQTTVEPSRHSTTTLVDEDTYLLIFLLHYSEKDNSKLPL</sequence>
<dbReference type="EMBL" id="JAIWYP010000001">
    <property type="protein sequence ID" value="KAH3887322.1"/>
    <property type="molecule type" value="Genomic_DNA"/>
</dbReference>
<organism evidence="1 2">
    <name type="scientific">Dreissena polymorpha</name>
    <name type="common">Zebra mussel</name>
    <name type="synonym">Mytilus polymorpha</name>
    <dbReference type="NCBI Taxonomy" id="45954"/>
    <lineage>
        <taxon>Eukaryota</taxon>
        <taxon>Metazoa</taxon>
        <taxon>Spiralia</taxon>
        <taxon>Lophotrochozoa</taxon>
        <taxon>Mollusca</taxon>
        <taxon>Bivalvia</taxon>
        <taxon>Autobranchia</taxon>
        <taxon>Heteroconchia</taxon>
        <taxon>Euheterodonta</taxon>
        <taxon>Imparidentia</taxon>
        <taxon>Neoheterodontei</taxon>
        <taxon>Myida</taxon>
        <taxon>Dreissenoidea</taxon>
        <taxon>Dreissenidae</taxon>
        <taxon>Dreissena</taxon>
    </lineage>
</organism>
<evidence type="ECO:0000313" key="2">
    <source>
        <dbReference type="Proteomes" id="UP000828390"/>
    </source>
</evidence>
<evidence type="ECO:0000313" key="1">
    <source>
        <dbReference type="EMBL" id="KAH3887322.1"/>
    </source>
</evidence>
<keyword evidence="2" id="KW-1185">Reference proteome</keyword>
<protein>
    <submittedName>
        <fullName evidence="1">Uncharacterized protein</fullName>
    </submittedName>
</protein>
<dbReference type="AlphaFoldDB" id="A0A9D4N5X8"/>
<gene>
    <name evidence="1" type="ORF">DPMN_011337</name>
</gene>
<name>A0A9D4N5X8_DREPO</name>
<reference evidence="1" key="2">
    <citation type="submission" date="2020-11" db="EMBL/GenBank/DDBJ databases">
        <authorList>
            <person name="McCartney M.A."/>
            <person name="Auch B."/>
            <person name="Kono T."/>
            <person name="Mallez S."/>
            <person name="Becker A."/>
            <person name="Gohl D.M."/>
            <person name="Silverstein K.A.T."/>
            <person name="Koren S."/>
            <person name="Bechman K.B."/>
            <person name="Herman A."/>
            <person name="Abrahante J.E."/>
            <person name="Garbe J."/>
        </authorList>
    </citation>
    <scope>NUCLEOTIDE SEQUENCE</scope>
    <source>
        <strain evidence="1">Duluth1</strain>
        <tissue evidence="1">Whole animal</tissue>
    </source>
</reference>
<dbReference type="Proteomes" id="UP000828390">
    <property type="component" value="Unassembled WGS sequence"/>
</dbReference>
<reference evidence="1" key="1">
    <citation type="journal article" date="2019" name="bioRxiv">
        <title>The Genome of the Zebra Mussel, Dreissena polymorpha: A Resource for Invasive Species Research.</title>
        <authorList>
            <person name="McCartney M.A."/>
            <person name="Auch B."/>
            <person name="Kono T."/>
            <person name="Mallez S."/>
            <person name="Zhang Y."/>
            <person name="Obille A."/>
            <person name="Becker A."/>
            <person name="Abrahante J.E."/>
            <person name="Garbe J."/>
            <person name="Badalamenti J.P."/>
            <person name="Herman A."/>
            <person name="Mangelson H."/>
            <person name="Liachko I."/>
            <person name="Sullivan S."/>
            <person name="Sone E.D."/>
            <person name="Koren S."/>
            <person name="Silverstein K.A.T."/>
            <person name="Beckman K.B."/>
            <person name="Gohl D.M."/>
        </authorList>
    </citation>
    <scope>NUCLEOTIDE SEQUENCE</scope>
    <source>
        <strain evidence="1">Duluth1</strain>
        <tissue evidence="1">Whole animal</tissue>
    </source>
</reference>
<proteinExistence type="predicted"/>